<evidence type="ECO:0000313" key="3">
    <source>
        <dbReference type="Proteomes" id="UP000552644"/>
    </source>
</evidence>
<protein>
    <recommendedName>
        <fullName evidence="4">Inclusion body protein</fullName>
    </recommendedName>
</protein>
<reference evidence="2 3" key="1">
    <citation type="submission" date="2020-08" db="EMBL/GenBank/DDBJ databases">
        <title>Genomic Encyclopedia of Type Strains, Phase III (KMG-III): the genomes of soil and plant-associated and newly described type strains.</title>
        <authorList>
            <person name="Whitman W."/>
        </authorList>
    </citation>
    <scope>NUCLEOTIDE SEQUENCE [LARGE SCALE GENOMIC DNA]</scope>
    <source>
        <strain evidence="2 3">CECT 8840</strain>
    </source>
</reference>
<dbReference type="Proteomes" id="UP000552644">
    <property type="component" value="Unassembled WGS sequence"/>
</dbReference>
<dbReference type="RefSeq" id="WP_184722610.1">
    <property type="nucleotide sequence ID" value="NZ_JACHJP010000011.1"/>
</dbReference>
<dbReference type="AlphaFoldDB" id="A0A7W7QU22"/>
<feature type="region of interest" description="Disordered" evidence="1">
    <location>
        <begin position="80"/>
        <end position="108"/>
    </location>
</feature>
<organism evidence="2 3">
    <name type="scientific">Streptosporangium saharense</name>
    <dbReference type="NCBI Taxonomy" id="1706840"/>
    <lineage>
        <taxon>Bacteria</taxon>
        <taxon>Bacillati</taxon>
        <taxon>Actinomycetota</taxon>
        <taxon>Actinomycetes</taxon>
        <taxon>Streptosporangiales</taxon>
        <taxon>Streptosporangiaceae</taxon>
        <taxon>Streptosporangium</taxon>
    </lineage>
</organism>
<accession>A0A7W7QU22</accession>
<comment type="caution">
    <text evidence="2">The sequence shown here is derived from an EMBL/GenBank/DDBJ whole genome shotgun (WGS) entry which is preliminary data.</text>
</comment>
<feature type="compositionally biased region" description="Low complexity" evidence="1">
    <location>
        <begin position="87"/>
        <end position="108"/>
    </location>
</feature>
<gene>
    <name evidence="2" type="ORF">FHS44_006919</name>
</gene>
<evidence type="ECO:0000256" key="1">
    <source>
        <dbReference type="SAM" id="MobiDB-lite"/>
    </source>
</evidence>
<name>A0A7W7QU22_9ACTN</name>
<dbReference type="EMBL" id="JACHJP010000011">
    <property type="protein sequence ID" value="MBB4919775.1"/>
    <property type="molecule type" value="Genomic_DNA"/>
</dbReference>
<keyword evidence="3" id="KW-1185">Reference proteome</keyword>
<sequence length="183" mass="19239">MKEKVNIIVMVDAVGALSDRTLHNGNLSLIDDSTAGSRHQGTPDLVTAVVPGQVVHWTPIHVDVQTPVEIQSIEFLSGAAVPPPAETAPEPASDWTADEAAPGGTAGEPAASYPVASYPVEVPVPAVDATASNGFKNGDLLVWEGVVPYDMVPGVPYRYRLSLKLHEGPNSVLYVDSPALLRV</sequence>
<proteinExistence type="predicted"/>
<evidence type="ECO:0000313" key="2">
    <source>
        <dbReference type="EMBL" id="MBB4919775.1"/>
    </source>
</evidence>
<evidence type="ECO:0008006" key="4">
    <source>
        <dbReference type="Google" id="ProtNLM"/>
    </source>
</evidence>